<comment type="caution">
    <text evidence="3">The sequence shown here is derived from an EMBL/GenBank/DDBJ whole genome shotgun (WGS) entry which is preliminary data.</text>
</comment>
<feature type="compositionally biased region" description="Basic and acidic residues" evidence="1">
    <location>
        <begin position="148"/>
        <end position="166"/>
    </location>
</feature>
<evidence type="ECO:0000256" key="1">
    <source>
        <dbReference type="SAM" id="MobiDB-lite"/>
    </source>
</evidence>
<dbReference type="Proteomes" id="UP000233551">
    <property type="component" value="Unassembled WGS sequence"/>
</dbReference>
<dbReference type="Pfam" id="PF03108">
    <property type="entry name" value="DBD_Tnp_Mut"/>
    <property type="match status" value="1"/>
</dbReference>
<protein>
    <recommendedName>
        <fullName evidence="2">Transposase MuDR plant domain-containing protein</fullName>
    </recommendedName>
</protein>
<dbReference type="AlphaFoldDB" id="A0A2I0IAW0"/>
<dbReference type="EMBL" id="PGOL01003453">
    <property type="protein sequence ID" value="PKI41144.1"/>
    <property type="molecule type" value="Genomic_DNA"/>
</dbReference>
<keyword evidence="4" id="KW-1185">Reference proteome</keyword>
<gene>
    <name evidence="3" type="ORF">CRG98_038461</name>
</gene>
<feature type="region of interest" description="Disordered" evidence="1">
    <location>
        <begin position="97"/>
        <end position="195"/>
    </location>
</feature>
<dbReference type="PANTHER" id="PTHR31973">
    <property type="entry name" value="POLYPROTEIN, PUTATIVE-RELATED"/>
    <property type="match status" value="1"/>
</dbReference>
<dbReference type="InterPro" id="IPR004332">
    <property type="entry name" value="Transposase_MuDR"/>
</dbReference>
<organism evidence="3 4">
    <name type="scientific">Punica granatum</name>
    <name type="common">Pomegranate</name>
    <dbReference type="NCBI Taxonomy" id="22663"/>
    <lineage>
        <taxon>Eukaryota</taxon>
        <taxon>Viridiplantae</taxon>
        <taxon>Streptophyta</taxon>
        <taxon>Embryophyta</taxon>
        <taxon>Tracheophyta</taxon>
        <taxon>Spermatophyta</taxon>
        <taxon>Magnoliopsida</taxon>
        <taxon>eudicotyledons</taxon>
        <taxon>Gunneridae</taxon>
        <taxon>Pentapetalae</taxon>
        <taxon>rosids</taxon>
        <taxon>malvids</taxon>
        <taxon>Myrtales</taxon>
        <taxon>Lythraceae</taxon>
        <taxon>Punica</taxon>
    </lineage>
</organism>
<reference evidence="3 4" key="1">
    <citation type="submission" date="2017-11" db="EMBL/GenBank/DDBJ databases">
        <title>De-novo sequencing of pomegranate (Punica granatum L.) genome.</title>
        <authorList>
            <person name="Akparov Z."/>
            <person name="Amiraslanov A."/>
            <person name="Hajiyeva S."/>
            <person name="Abbasov M."/>
            <person name="Kaur K."/>
            <person name="Hamwieh A."/>
            <person name="Solovyev V."/>
            <person name="Salamov A."/>
            <person name="Braich B."/>
            <person name="Kosarev P."/>
            <person name="Mahmoud A."/>
            <person name="Hajiyev E."/>
            <person name="Babayeva S."/>
            <person name="Izzatullayeva V."/>
            <person name="Mammadov A."/>
            <person name="Mammadov A."/>
            <person name="Sharifova S."/>
            <person name="Ojaghi J."/>
            <person name="Eynullazada K."/>
            <person name="Bayramov B."/>
            <person name="Abdulazimova A."/>
            <person name="Shahmuradov I."/>
        </authorList>
    </citation>
    <scope>NUCLEOTIDE SEQUENCE [LARGE SCALE GENOMIC DNA]</scope>
    <source>
        <strain evidence="4">cv. AG2017</strain>
        <tissue evidence="3">Leaf</tissue>
    </source>
</reference>
<evidence type="ECO:0000313" key="3">
    <source>
        <dbReference type="EMBL" id="PKI41144.1"/>
    </source>
</evidence>
<feature type="domain" description="Transposase MuDR plant" evidence="2">
    <location>
        <begin position="198"/>
        <end position="260"/>
    </location>
</feature>
<feature type="non-terminal residue" evidence="3">
    <location>
        <position position="539"/>
    </location>
</feature>
<feature type="compositionally biased region" description="Acidic residues" evidence="1">
    <location>
        <begin position="135"/>
        <end position="147"/>
    </location>
</feature>
<proteinExistence type="predicted"/>
<accession>A0A2I0IAW0</accession>
<evidence type="ECO:0000313" key="4">
    <source>
        <dbReference type="Proteomes" id="UP000233551"/>
    </source>
</evidence>
<feature type="region of interest" description="Disordered" evidence="1">
    <location>
        <begin position="1"/>
        <end position="23"/>
    </location>
</feature>
<feature type="compositionally biased region" description="Basic and acidic residues" evidence="1">
    <location>
        <begin position="122"/>
        <end position="134"/>
    </location>
</feature>
<dbReference type="PANTHER" id="PTHR31973:SF187">
    <property type="entry name" value="MUTATOR TRANSPOSASE MUDRA PROTEIN"/>
    <property type="match status" value="1"/>
</dbReference>
<evidence type="ECO:0000259" key="2">
    <source>
        <dbReference type="Pfam" id="PF03108"/>
    </source>
</evidence>
<name>A0A2I0IAW0_PUNGR</name>
<sequence length="539" mass="63035">MAFVPEDESRFRNEQNAAPLYDEGSPYFTIEYHHEGKLKRGRAHTVYDGVNAMEGQERTKRESVEDIVSDFNDSDFDINDDVEEVEANVAMAEGIRHEGEGEEADHETQSGEVEHEEVEGGETQHEEAACREAEHEEAEGGEPEHEETEWHPDLECAWEASDHGDESDGFQSVHSDDEDGSRQRLPKFRPERDMKDPKFQRGMLFATMKVLKQAVRHYVILNKVNVVFEKNHKDRVNAKCKNCEWILRASLNKKHQAIQIKKFRDEHTCGKEVPTRFVSYRWISKEYHNHITADPTWSHKSFAHQLDHDYKVRCNRVKLWRARRHGLNMLRTSDDEQYAKLRDYAGELTKTNPGTTVNIGNLAQDLEIQNSRPWTFMGDKEKGLVQSLKELFPDVEKRFCTRHLWKNLCTIPTIKKGKDLKDLLWTAARATYAAEFFRAMEVFKREDEKAWQWLQDKVPSQWSKSHFRPYPKCDVILNNHCECFNRWIIEARDKPILTLLETIRTQLMKMMVLKRKVAEKYTESGAEKFSVSVGEKLYV</sequence>